<protein>
    <submittedName>
        <fullName evidence="1">Uncharacterized protein</fullName>
    </submittedName>
</protein>
<name>A0A1S1LTV5_MYCCH</name>
<dbReference type="Proteomes" id="UP000180043">
    <property type="component" value="Unassembled WGS sequence"/>
</dbReference>
<dbReference type="EMBL" id="MLIQ01000013">
    <property type="protein sequence ID" value="OHU58191.1"/>
    <property type="molecule type" value="Genomic_DNA"/>
</dbReference>
<evidence type="ECO:0000313" key="1">
    <source>
        <dbReference type="EMBL" id="OHU58191.1"/>
    </source>
</evidence>
<gene>
    <name evidence="1" type="ORF">BKG82_11340</name>
</gene>
<sequence length="152" mass="16849">MFATLGSPQDRIWPGTDWSPMILDRLLADGASGGHGSIRYTCTAYLPGRFAEFTFDSVNGNVIDGRHVFEAVPRHAGVLLRHTLDLECSASDWIKLKALVIPAHDAVVEQLLDNIERSITGTVTDPHRWGLRVLLIRRLFGLPTTMAPWSDT</sequence>
<evidence type="ECO:0000313" key="2">
    <source>
        <dbReference type="Proteomes" id="UP000180043"/>
    </source>
</evidence>
<dbReference type="AlphaFoldDB" id="A0A1S1LTV5"/>
<comment type="caution">
    <text evidence="1">The sequence shown here is derived from an EMBL/GenBank/DDBJ whole genome shotgun (WGS) entry which is preliminary data.</text>
</comment>
<proteinExistence type="predicted"/>
<organism evidence="1 2">
    <name type="scientific">Mycobacteroides chelonae</name>
    <name type="common">Mycobacterium chelonae</name>
    <dbReference type="NCBI Taxonomy" id="1774"/>
    <lineage>
        <taxon>Bacteria</taxon>
        <taxon>Bacillati</taxon>
        <taxon>Actinomycetota</taxon>
        <taxon>Actinomycetes</taxon>
        <taxon>Mycobacteriales</taxon>
        <taxon>Mycobacteriaceae</taxon>
        <taxon>Mycobacteroides</taxon>
    </lineage>
</organism>
<reference evidence="1 2" key="1">
    <citation type="submission" date="2016-10" db="EMBL/GenBank/DDBJ databases">
        <title>Evaluation of Human, Veterinary and Environmental Mycobacterium chelonae Isolates by Core Genome Phylogenomic Analysis, Targeted Gene Comparison, and Anti-microbial Susceptibility Patterns: A Tale of Mistaken Identities.</title>
        <authorList>
            <person name="Fogelson S.B."/>
            <person name="Camus A.C."/>
            <person name="Lorenz W."/>
            <person name="Vasireddy R."/>
            <person name="Vasireddy S."/>
            <person name="Smith T."/>
            <person name="Brown-Elliott B.A."/>
            <person name="Wallace R.J.Jr."/>
            <person name="Hasan N.A."/>
            <person name="Reischl U."/>
            <person name="Sanchez S."/>
        </authorList>
    </citation>
    <scope>NUCLEOTIDE SEQUENCE [LARGE SCALE GENOMIC DNA]</scope>
    <source>
        <strain evidence="1 2">15515</strain>
    </source>
</reference>
<accession>A0A1S1LTV5</accession>